<dbReference type="InterPro" id="IPR050498">
    <property type="entry name" value="Ycf3"/>
</dbReference>
<feature type="chain" id="PRO_5032582563" evidence="4">
    <location>
        <begin position="21"/>
        <end position="309"/>
    </location>
</feature>
<dbReference type="Gene3D" id="1.25.40.10">
    <property type="entry name" value="Tetratricopeptide repeat domain"/>
    <property type="match status" value="2"/>
</dbReference>
<feature type="signal peptide" evidence="4">
    <location>
        <begin position="1"/>
        <end position="20"/>
    </location>
</feature>
<keyword evidence="1" id="KW-0677">Repeat</keyword>
<keyword evidence="4" id="KW-0732">Signal</keyword>
<dbReference type="SUPFAM" id="SSF48452">
    <property type="entry name" value="TPR-like"/>
    <property type="match status" value="2"/>
</dbReference>
<dbReference type="EMBL" id="WBUI01000004">
    <property type="protein sequence ID" value="KAB2933967.1"/>
    <property type="molecule type" value="Genomic_DNA"/>
</dbReference>
<dbReference type="PANTHER" id="PTHR44858:SF1">
    <property type="entry name" value="UDP-N-ACETYLGLUCOSAMINE--PEPTIDE N-ACETYLGLUCOSAMINYLTRANSFERASE SPINDLY-RELATED"/>
    <property type="match status" value="1"/>
</dbReference>
<evidence type="ECO:0000256" key="1">
    <source>
        <dbReference type="ARBA" id="ARBA00022737"/>
    </source>
</evidence>
<accession>A0A833H3G1</accession>
<comment type="caution">
    <text evidence="5">The sequence shown here is derived from an EMBL/GenBank/DDBJ whole genome shotgun (WGS) entry which is preliminary data.</text>
</comment>
<evidence type="ECO:0000256" key="4">
    <source>
        <dbReference type="SAM" id="SignalP"/>
    </source>
</evidence>
<feature type="repeat" description="TPR" evidence="3">
    <location>
        <begin position="20"/>
        <end position="53"/>
    </location>
</feature>
<dbReference type="GO" id="GO:0046813">
    <property type="term" value="P:receptor-mediated virion attachment to host cell"/>
    <property type="evidence" value="ECO:0007669"/>
    <property type="project" value="TreeGrafter"/>
</dbReference>
<evidence type="ECO:0000313" key="6">
    <source>
        <dbReference type="Proteomes" id="UP000460298"/>
    </source>
</evidence>
<protein>
    <submittedName>
        <fullName evidence="5">Tetratricopeptide repeat protein</fullName>
    </submittedName>
</protein>
<dbReference type="SMART" id="SM00028">
    <property type="entry name" value="TPR"/>
    <property type="match status" value="6"/>
</dbReference>
<evidence type="ECO:0000256" key="3">
    <source>
        <dbReference type="PROSITE-ProRule" id="PRU00339"/>
    </source>
</evidence>
<dbReference type="InterPro" id="IPR019734">
    <property type="entry name" value="TPR_rpt"/>
</dbReference>
<reference evidence="5 6" key="1">
    <citation type="submission" date="2019-10" db="EMBL/GenBank/DDBJ databases">
        <title>Extracellular Electron Transfer in a Candidatus Methanoperedens spp. Enrichment Culture.</title>
        <authorList>
            <person name="Berger S."/>
            <person name="Rangel Shaw D."/>
            <person name="Berben T."/>
            <person name="In 'T Zandt M."/>
            <person name="Frank J."/>
            <person name="Reimann J."/>
            <person name="Jetten M.S.M."/>
            <person name="Welte C.U."/>
        </authorList>
    </citation>
    <scope>NUCLEOTIDE SEQUENCE [LARGE SCALE GENOMIC DNA]</scope>
    <source>
        <strain evidence="5">SB12</strain>
    </source>
</reference>
<dbReference type="PROSITE" id="PS51257">
    <property type="entry name" value="PROKAR_LIPOPROTEIN"/>
    <property type="match status" value="1"/>
</dbReference>
<keyword evidence="2 3" id="KW-0802">TPR repeat</keyword>
<proteinExistence type="predicted"/>
<dbReference type="GO" id="GO:0009279">
    <property type="term" value="C:cell outer membrane"/>
    <property type="evidence" value="ECO:0007669"/>
    <property type="project" value="TreeGrafter"/>
</dbReference>
<dbReference type="Pfam" id="PF13432">
    <property type="entry name" value="TPR_16"/>
    <property type="match status" value="4"/>
</dbReference>
<evidence type="ECO:0000313" key="5">
    <source>
        <dbReference type="EMBL" id="KAB2933967.1"/>
    </source>
</evidence>
<dbReference type="AlphaFoldDB" id="A0A833H3G1"/>
<sequence>MRFRLTITLLIAALSSCVSAQDLFQKGVTEESQGNREKAIEYYSAAIQTDADFVKAYNNRALIYMQNNRLADAATDLDEALRRQSQYAPALVNRGILYEKQGDLERAYGSYDAASQADGALLAARFNAAKAALSLGRTKDAVLHIDEAKKIAPADAAVNRLAARVYLAAGRSGEARDIYKTIYDGDGKDEEALVGLIQASRRIGRRDDALKYAEIYARERPGCSRCIILLSSLYLENGRNETALTTLEAGVQRFPSDSTIRYRLGLLYAGKGERAKAVAQLEEYVKLRGEETDEEAEAAKTLLATMKKK</sequence>
<organism evidence="5 6">
    <name type="scientific">Leptonema illini</name>
    <dbReference type="NCBI Taxonomy" id="183"/>
    <lineage>
        <taxon>Bacteria</taxon>
        <taxon>Pseudomonadati</taxon>
        <taxon>Spirochaetota</taxon>
        <taxon>Spirochaetia</taxon>
        <taxon>Leptospirales</taxon>
        <taxon>Leptospiraceae</taxon>
        <taxon>Leptonema</taxon>
    </lineage>
</organism>
<dbReference type="Proteomes" id="UP000460298">
    <property type="component" value="Unassembled WGS sequence"/>
</dbReference>
<dbReference type="InterPro" id="IPR011990">
    <property type="entry name" value="TPR-like_helical_dom_sf"/>
</dbReference>
<gene>
    <name evidence="5" type="ORF">F9K24_05735</name>
</gene>
<dbReference type="PROSITE" id="PS50005">
    <property type="entry name" value="TPR"/>
    <property type="match status" value="1"/>
</dbReference>
<evidence type="ECO:0000256" key="2">
    <source>
        <dbReference type="ARBA" id="ARBA00022803"/>
    </source>
</evidence>
<name>A0A833H3G1_9LEPT</name>
<dbReference type="PANTHER" id="PTHR44858">
    <property type="entry name" value="TETRATRICOPEPTIDE REPEAT PROTEIN 6"/>
    <property type="match status" value="1"/>
</dbReference>